<gene>
    <name evidence="1" type="ORF">NCTC11179_00470</name>
</gene>
<name>A0A378RIT3_MYROD</name>
<protein>
    <recommendedName>
        <fullName evidence="3">SIR2-like domain-containing protein</fullName>
    </recommendedName>
</protein>
<keyword evidence="2" id="KW-1185">Reference proteome</keyword>
<dbReference type="RefSeq" id="WP_115089981.1">
    <property type="nucleotide sequence ID" value="NZ_CP068107.1"/>
</dbReference>
<organism evidence="1 2">
    <name type="scientific">Myroides odoratus</name>
    <name type="common">Flavobacterium odoratum</name>
    <dbReference type="NCBI Taxonomy" id="256"/>
    <lineage>
        <taxon>Bacteria</taxon>
        <taxon>Pseudomonadati</taxon>
        <taxon>Bacteroidota</taxon>
        <taxon>Flavobacteriia</taxon>
        <taxon>Flavobacteriales</taxon>
        <taxon>Flavobacteriaceae</taxon>
        <taxon>Myroides</taxon>
    </lineage>
</organism>
<reference evidence="1 2" key="1">
    <citation type="submission" date="2018-06" db="EMBL/GenBank/DDBJ databases">
        <authorList>
            <consortium name="Pathogen Informatics"/>
            <person name="Doyle S."/>
        </authorList>
    </citation>
    <scope>NUCLEOTIDE SEQUENCE [LARGE SCALE GENOMIC DNA]</scope>
    <source>
        <strain evidence="1 2">NCTC11179</strain>
    </source>
</reference>
<accession>A0A378RIT3</accession>
<dbReference type="AlphaFoldDB" id="A0A378RIT3"/>
<dbReference type="Proteomes" id="UP000255024">
    <property type="component" value="Unassembled WGS sequence"/>
</dbReference>
<dbReference type="EMBL" id="UGQL01000001">
    <property type="protein sequence ID" value="STZ26943.1"/>
    <property type="molecule type" value="Genomic_DNA"/>
</dbReference>
<dbReference type="Pfam" id="PF16263">
    <property type="entry name" value="DUF4917"/>
    <property type="match status" value="2"/>
</dbReference>
<evidence type="ECO:0000313" key="2">
    <source>
        <dbReference type="Proteomes" id="UP000255024"/>
    </source>
</evidence>
<evidence type="ECO:0000313" key="1">
    <source>
        <dbReference type="EMBL" id="STZ26943.1"/>
    </source>
</evidence>
<sequence>MGKKQIHILSYEDLLIKIKGEKNNLLLGNGFNRGLGVNTSYQAIFEKMLENQKDLYAEIGNLVKVKNYDLEAVIGHLQNDINEENTFLQRYVSNKVKYDFMKATHEIVKNEIKTIYAESNEGIYILLEQFDNYFTLNYDPFLYLLLLNYKSIDTDNNISIGFNNNIKFIEKDMDETQNNIFEEIKEARYKGSLDIVLTSDKAINRQMNSLSKTTFSTAIKEYSKSNNKKWKATDIDKVINKIWEEEKKKAVLKNINDGSKQMNLFNEKEFIFDTSSQLQNLFFLHGAFHIYQDNKSIKKITQKTDKALYDRLENIINDENQKIVCVFENNNKLDVIKQNPYLLNCYNKLTSLTGNIVILGCSLSDNDSHIFEAITKSNVKNIYVSTRYQSKEKTYQNAQIYFPNKNIFLYDAETISYQSLVVDQ</sequence>
<dbReference type="InterPro" id="IPR032581">
    <property type="entry name" value="DUF4917"/>
</dbReference>
<proteinExistence type="predicted"/>
<evidence type="ECO:0008006" key="3">
    <source>
        <dbReference type="Google" id="ProtNLM"/>
    </source>
</evidence>